<dbReference type="GO" id="GO:0005886">
    <property type="term" value="C:plasma membrane"/>
    <property type="evidence" value="ECO:0007669"/>
    <property type="project" value="UniProtKB-SubCell"/>
</dbReference>
<feature type="domain" description="HAMP" evidence="14">
    <location>
        <begin position="199"/>
        <end position="252"/>
    </location>
</feature>
<evidence type="ECO:0000256" key="7">
    <source>
        <dbReference type="ARBA" id="ARBA00022741"/>
    </source>
</evidence>
<keyword evidence="7" id="KW-0547">Nucleotide-binding</keyword>
<dbReference type="Gene3D" id="1.10.287.130">
    <property type="match status" value="1"/>
</dbReference>
<evidence type="ECO:0000256" key="6">
    <source>
        <dbReference type="ARBA" id="ARBA00022679"/>
    </source>
</evidence>
<dbReference type="InterPro" id="IPR005467">
    <property type="entry name" value="His_kinase_dom"/>
</dbReference>
<keyword evidence="10" id="KW-0902">Two-component regulatory system</keyword>
<dbReference type="EC" id="2.7.13.3" evidence="3"/>
<sequence length="477" mass="54313">MFNNNSFKLHKHRLKMRMSLWIGFILFGVLITIIFFLMLFTYIQVHFVQQSNNAMQDAAWDIVSEYGNDDFEETIAILARNNGYLIQIISEETGLPVLSYNRNGKISQPQVSIEIKDLFTRMDDSHGYCFYTIEDPSYQSNRSAQAIVLSVENGYRQVLVVSQSMLEMESLNRILIHRVGIVFGLTIALAFLIGLILASYFTRPFRHIIQTAATMEKGDYSAHFSEDSGPYEAVSLAQTLNKVSAEFNATEQMRRDFVANISHDMKTPLTVIKAYAEMLDAFSADIPQKRAEHLARIISETDNMTELINELLELSRLQSHSFSLHLSVFSLNNMVRMVFDRIKIMSFAEHATLHLEADRDYSVRADLTLLHRAVYNLVSNALKYSADSKDVVVRIDSTVTGQTRLSVIDHGIGISQEDLTQIWNRFYRSPNHGNEIRGNGIGLNIVKEIFEAHHCEYGAVSTLGEGSTFWFTLEKND</sequence>
<accession>A0A1G6A5J4</accession>
<dbReference type="InterPro" id="IPR036890">
    <property type="entry name" value="HATPase_C_sf"/>
</dbReference>
<evidence type="ECO:0000313" key="15">
    <source>
        <dbReference type="EMBL" id="SDB03689.1"/>
    </source>
</evidence>
<dbReference type="PANTHER" id="PTHR45453:SF1">
    <property type="entry name" value="PHOSPHATE REGULON SENSOR PROTEIN PHOR"/>
    <property type="match status" value="1"/>
</dbReference>
<dbReference type="FunFam" id="1.10.287.130:FF:000008">
    <property type="entry name" value="Two-component sensor histidine kinase"/>
    <property type="match status" value="1"/>
</dbReference>
<dbReference type="Pfam" id="PF00512">
    <property type="entry name" value="HisKA"/>
    <property type="match status" value="1"/>
</dbReference>
<gene>
    <name evidence="15" type="ORF">SAMN02910417_00288</name>
</gene>
<dbReference type="Gene3D" id="6.10.340.10">
    <property type="match status" value="1"/>
</dbReference>
<evidence type="ECO:0000256" key="12">
    <source>
        <dbReference type="SAM" id="Phobius"/>
    </source>
</evidence>
<dbReference type="Pfam" id="PF00672">
    <property type="entry name" value="HAMP"/>
    <property type="match status" value="1"/>
</dbReference>
<evidence type="ECO:0000259" key="14">
    <source>
        <dbReference type="PROSITE" id="PS50885"/>
    </source>
</evidence>
<name>A0A1G6A5J4_EUBOX</name>
<dbReference type="PROSITE" id="PS50885">
    <property type="entry name" value="HAMP"/>
    <property type="match status" value="1"/>
</dbReference>
<dbReference type="PRINTS" id="PR00344">
    <property type="entry name" value="BCTRLSENSOR"/>
</dbReference>
<dbReference type="Gene3D" id="3.30.565.10">
    <property type="entry name" value="Histidine kinase-like ATPase, C-terminal domain"/>
    <property type="match status" value="1"/>
</dbReference>
<dbReference type="SMART" id="SM00387">
    <property type="entry name" value="HATPase_c"/>
    <property type="match status" value="1"/>
</dbReference>
<dbReference type="Proteomes" id="UP000199228">
    <property type="component" value="Unassembled WGS sequence"/>
</dbReference>
<dbReference type="CDD" id="cd00082">
    <property type="entry name" value="HisKA"/>
    <property type="match status" value="1"/>
</dbReference>
<feature type="domain" description="Histidine kinase" evidence="13">
    <location>
        <begin position="260"/>
        <end position="477"/>
    </location>
</feature>
<dbReference type="GO" id="GO:0004721">
    <property type="term" value="F:phosphoprotein phosphatase activity"/>
    <property type="evidence" value="ECO:0007669"/>
    <property type="project" value="TreeGrafter"/>
</dbReference>
<dbReference type="SMART" id="SM00388">
    <property type="entry name" value="HisKA"/>
    <property type="match status" value="1"/>
</dbReference>
<evidence type="ECO:0000256" key="3">
    <source>
        <dbReference type="ARBA" id="ARBA00012438"/>
    </source>
</evidence>
<evidence type="ECO:0000256" key="9">
    <source>
        <dbReference type="ARBA" id="ARBA00022840"/>
    </source>
</evidence>
<dbReference type="RefSeq" id="WP_090171414.1">
    <property type="nucleotide sequence ID" value="NZ_FMXR01000004.1"/>
</dbReference>
<protein>
    <recommendedName>
        <fullName evidence="3">histidine kinase</fullName>
        <ecNumber evidence="3">2.7.13.3</ecNumber>
    </recommendedName>
</protein>
<evidence type="ECO:0000259" key="13">
    <source>
        <dbReference type="PROSITE" id="PS50109"/>
    </source>
</evidence>
<keyword evidence="12" id="KW-0812">Transmembrane</keyword>
<dbReference type="SUPFAM" id="SSF55874">
    <property type="entry name" value="ATPase domain of HSP90 chaperone/DNA topoisomerase II/histidine kinase"/>
    <property type="match status" value="1"/>
</dbReference>
<comment type="catalytic activity">
    <reaction evidence="1">
        <text>ATP + protein L-histidine = ADP + protein N-phospho-L-histidine.</text>
        <dbReference type="EC" id="2.7.13.3"/>
    </reaction>
</comment>
<dbReference type="GO" id="GO:0005524">
    <property type="term" value="F:ATP binding"/>
    <property type="evidence" value="ECO:0007669"/>
    <property type="project" value="UniProtKB-KW"/>
</dbReference>
<dbReference type="InterPro" id="IPR003594">
    <property type="entry name" value="HATPase_dom"/>
</dbReference>
<dbReference type="InterPro" id="IPR003660">
    <property type="entry name" value="HAMP_dom"/>
</dbReference>
<evidence type="ECO:0000313" key="16">
    <source>
        <dbReference type="Proteomes" id="UP000199228"/>
    </source>
</evidence>
<keyword evidence="11 12" id="KW-0472">Membrane</keyword>
<dbReference type="EMBL" id="FMXR01000004">
    <property type="protein sequence ID" value="SDB03689.1"/>
    <property type="molecule type" value="Genomic_DNA"/>
</dbReference>
<evidence type="ECO:0000256" key="4">
    <source>
        <dbReference type="ARBA" id="ARBA00022475"/>
    </source>
</evidence>
<keyword evidence="12" id="KW-1133">Transmembrane helix</keyword>
<keyword evidence="16" id="KW-1185">Reference proteome</keyword>
<dbReference type="GO" id="GO:0000155">
    <property type="term" value="F:phosphorelay sensor kinase activity"/>
    <property type="evidence" value="ECO:0007669"/>
    <property type="project" value="InterPro"/>
</dbReference>
<evidence type="ECO:0000256" key="2">
    <source>
        <dbReference type="ARBA" id="ARBA00004236"/>
    </source>
</evidence>
<organism evidence="15 16">
    <name type="scientific">Eubacterium oxidoreducens</name>
    <dbReference type="NCBI Taxonomy" id="1732"/>
    <lineage>
        <taxon>Bacteria</taxon>
        <taxon>Bacillati</taxon>
        <taxon>Bacillota</taxon>
        <taxon>Clostridia</taxon>
        <taxon>Eubacteriales</taxon>
        <taxon>Eubacteriaceae</taxon>
        <taxon>Eubacterium</taxon>
    </lineage>
</organism>
<dbReference type="PROSITE" id="PS50109">
    <property type="entry name" value="HIS_KIN"/>
    <property type="match status" value="1"/>
</dbReference>
<keyword evidence="9" id="KW-0067">ATP-binding</keyword>
<feature type="transmembrane region" description="Helical" evidence="12">
    <location>
        <begin position="20"/>
        <end position="43"/>
    </location>
</feature>
<dbReference type="InterPro" id="IPR004358">
    <property type="entry name" value="Sig_transdc_His_kin-like_C"/>
</dbReference>
<dbReference type="AlphaFoldDB" id="A0A1G6A5J4"/>
<dbReference type="InterPro" id="IPR050351">
    <property type="entry name" value="BphY/WalK/GraS-like"/>
</dbReference>
<keyword evidence="6" id="KW-0808">Transferase</keyword>
<proteinExistence type="predicted"/>
<dbReference type="STRING" id="1732.SAMN02910417_00288"/>
<dbReference type="SUPFAM" id="SSF47384">
    <property type="entry name" value="Homodimeric domain of signal transducing histidine kinase"/>
    <property type="match status" value="1"/>
</dbReference>
<dbReference type="Pfam" id="PF02518">
    <property type="entry name" value="HATPase_c"/>
    <property type="match status" value="1"/>
</dbReference>
<comment type="subcellular location">
    <subcellularLocation>
        <location evidence="2">Cell membrane</location>
    </subcellularLocation>
</comment>
<dbReference type="InterPro" id="IPR003661">
    <property type="entry name" value="HisK_dim/P_dom"/>
</dbReference>
<keyword evidence="5" id="KW-0597">Phosphoprotein</keyword>
<evidence type="ECO:0000256" key="1">
    <source>
        <dbReference type="ARBA" id="ARBA00000085"/>
    </source>
</evidence>
<evidence type="ECO:0000256" key="8">
    <source>
        <dbReference type="ARBA" id="ARBA00022777"/>
    </source>
</evidence>
<keyword evidence="4" id="KW-1003">Cell membrane</keyword>
<dbReference type="OrthoDB" id="9813151at2"/>
<dbReference type="InterPro" id="IPR036097">
    <property type="entry name" value="HisK_dim/P_sf"/>
</dbReference>
<dbReference type="FunFam" id="3.30.565.10:FF:000006">
    <property type="entry name" value="Sensor histidine kinase WalK"/>
    <property type="match status" value="1"/>
</dbReference>
<feature type="transmembrane region" description="Helical" evidence="12">
    <location>
        <begin position="175"/>
        <end position="201"/>
    </location>
</feature>
<reference evidence="15 16" key="1">
    <citation type="submission" date="2016-10" db="EMBL/GenBank/DDBJ databases">
        <authorList>
            <person name="de Groot N.N."/>
        </authorList>
    </citation>
    <scope>NUCLEOTIDE SEQUENCE [LARGE SCALE GENOMIC DNA]</scope>
    <source>
        <strain evidence="15 16">DSM 3217</strain>
    </source>
</reference>
<evidence type="ECO:0000256" key="10">
    <source>
        <dbReference type="ARBA" id="ARBA00023012"/>
    </source>
</evidence>
<evidence type="ECO:0000256" key="5">
    <source>
        <dbReference type="ARBA" id="ARBA00022553"/>
    </source>
</evidence>
<dbReference type="PANTHER" id="PTHR45453">
    <property type="entry name" value="PHOSPHATE REGULON SENSOR PROTEIN PHOR"/>
    <property type="match status" value="1"/>
</dbReference>
<keyword evidence="8 15" id="KW-0418">Kinase</keyword>
<dbReference type="GO" id="GO:0016036">
    <property type="term" value="P:cellular response to phosphate starvation"/>
    <property type="evidence" value="ECO:0007669"/>
    <property type="project" value="TreeGrafter"/>
</dbReference>
<evidence type="ECO:0000256" key="11">
    <source>
        <dbReference type="ARBA" id="ARBA00023136"/>
    </source>
</evidence>